<organism evidence="1">
    <name type="scientific">marine sediment metagenome</name>
    <dbReference type="NCBI Taxonomy" id="412755"/>
    <lineage>
        <taxon>unclassified sequences</taxon>
        <taxon>metagenomes</taxon>
        <taxon>ecological metagenomes</taxon>
    </lineage>
</organism>
<sequence length="169" mass="19737">MGKGEYAFNPSLLGQAHQQCQNRAIEALKKGNSPVVIDNTNTRLWEMKKLKPIIQLAQSLGYSVKIEEPETEWWKSKNIEEMVNKNTHKCPREVIEKMVNRFDENITVDNMLENRDTLKEIEKLFNSTNFISNFQYSNKSLRSPSEIAERSKTQLDKTLYYSQEDISME</sequence>
<evidence type="ECO:0000313" key="1">
    <source>
        <dbReference type="EMBL" id="KKK86138.1"/>
    </source>
</evidence>
<accession>A0A0F8YXJ9</accession>
<dbReference type="InterPro" id="IPR026302">
    <property type="entry name" value="NEDD4-bd_p2"/>
</dbReference>
<feature type="non-terminal residue" evidence="1">
    <location>
        <position position="169"/>
    </location>
</feature>
<dbReference type="PANTHER" id="PTHR13308:SF40">
    <property type="entry name" value="NEDD4-BINDING PROTEIN 2-LIKE 1"/>
    <property type="match status" value="1"/>
</dbReference>
<protein>
    <submittedName>
        <fullName evidence="1">Uncharacterized protein</fullName>
    </submittedName>
</protein>
<comment type="caution">
    <text evidence="1">The sequence shown here is derived from an EMBL/GenBank/DDBJ whole genome shotgun (WGS) entry which is preliminary data.</text>
</comment>
<dbReference type="EMBL" id="LAZR01050985">
    <property type="protein sequence ID" value="KKK86138.1"/>
    <property type="molecule type" value="Genomic_DNA"/>
</dbReference>
<dbReference type="PANTHER" id="PTHR13308">
    <property type="entry name" value="NEDD4-BINDING PROTEIN 2-LIKE 1"/>
    <property type="match status" value="1"/>
</dbReference>
<gene>
    <name evidence="1" type="ORF">LCGC14_2766210</name>
</gene>
<dbReference type="InterPro" id="IPR027417">
    <property type="entry name" value="P-loop_NTPase"/>
</dbReference>
<dbReference type="Pfam" id="PF13671">
    <property type="entry name" value="AAA_33"/>
    <property type="match status" value="1"/>
</dbReference>
<reference evidence="1" key="1">
    <citation type="journal article" date="2015" name="Nature">
        <title>Complex archaea that bridge the gap between prokaryotes and eukaryotes.</title>
        <authorList>
            <person name="Spang A."/>
            <person name="Saw J.H."/>
            <person name="Jorgensen S.L."/>
            <person name="Zaremba-Niedzwiedzka K."/>
            <person name="Martijn J."/>
            <person name="Lind A.E."/>
            <person name="van Eijk R."/>
            <person name="Schleper C."/>
            <person name="Guy L."/>
            <person name="Ettema T.J."/>
        </authorList>
    </citation>
    <scope>NUCLEOTIDE SEQUENCE</scope>
</reference>
<proteinExistence type="predicted"/>
<dbReference type="AlphaFoldDB" id="A0A0F8YXJ9"/>
<name>A0A0F8YXJ9_9ZZZZ</name>
<dbReference type="Gene3D" id="3.40.50.300">
    <property type="entry name" value="P-loop containing nucleotide triphosphate hydrolases"/>
    <property type="match status" value="1"/>
</dbReference>